<accession>A0A0N8VKJ5</accession>
<comment type="caution">
    <text evidence="2">The sequence shown here is derived from an EMBL/GenBank/DDBJ whole genome shotgun (WGS) entry which is preliminary data.</text>
</comment>
<keyword evidence="3" id="KW-1185">Reference proteome</keyword>
<sequence length="62" mass="7781">MHLLHQYYNHITEVKAFLLPLFFYRVAPYRYIFEIDIIIFLAYAYGSFKLNMDYMWFKFLIK</sequence>
<evidence type="ECO:0000313" key="2">
    <source>
        <dbReference type="EMBL" id="KQB33900.1"/>
    </source>
</evidence>
<evidence type="ECO:0000313" key="3">
    <source>
        <dbReference type="Proteomes" id="UP000050320"/>
    </source>
</evidence>
<keyword evidence="1" id="KW-0812">Transmembrane</keyword>
<proteinExistence type="predicted"/>
<keyword evidence="1" id="KW-1133">Transmembrane helix</keyword>
<gene>
    <name evidence="2" type="ORF">AOG54_06170</name>
</gene>
<protein>
    <submittedName>
        <fullName evidence="2">Uncharacterized protein</fullName>
    </submittedName>
</protein>
<organism evidence="2 3">
    <name type="scientific">Acidiplasma aeolicum</name>
    <dbReference type="NCBI Taxonomy" id="507754"/>
    <lineage>
        <taxon>Archaea</taxon>
        <taxon>Methanobacteriati</taxon>
        <taxon>Thermoplasmatota</taxon>
        <taxon>Thermoplasmata</taxon>
        <taxon>Thermoplasmatales</taxon>
        <taxon>Ferroplasmaceae</taxon>
        <taxon>Acidiplasma</taxon>
    </lineage>
</organism>
<feature type="transmembrane region" description="Helical" evidence="1">
    <location>
        <begin position="29"/>
        <end position="48"/>
    </location>
</feature>
<dbReference type="EMBL" id="LKBG01000268">
    <property type="protein sequence ID" value="KQB33900.1"/>
    <property type="molecule type" value="Genomic_DNA"/>
</dbReference>
<reference evidence="2 3" key="1">
    <citation type="submission" date="2015-09" db="EMBL/GenBank/DDBJ databases">
        <title>Heavy metals and arsenic resistance mechanisms in polyextremophilic archaea of the family Ferroplasmaceae.</title>
        <authorList>
            <person name="Bulaev A.G."/>
            <person name="Kanygina A.V."/>
        </authorList>
    </citation>
    <scope>NUCLEOTIDE SEQUENCE [LARGE SCALE GENOMIC DNA]</scope>
    <source>
        <strain evidence="2 3">VT</strain>
    </source>
</reference>
<dbReference type="AlphaFoldDB" id="A0A0N8VKJ5"/>
<evidence type="ECO:0000256" key="1">
    <source>
        <dbReference type="SAM" id="Phobius"/>
    </source>
</evidence>
<dbReference type="Proteomes" id="UP000050320">
    <property type="component" value="Unassembled WGS sequence"/>
</dbReference>
<keyword evidence="1" id="KW-0472">Membrane</keyword>
<name>A0A0N8VKJ5_9ARCH</name>